<sequence length="107" mass="12943">MQLKKGLLEIVILLQIKKRAMYGYELTICMKDIPFLNLTNGAIYPILKRLEKEKWIISYWNESSEGPRRKYYQITMEGERIIAERWEIYNSMFKTIESIVMEEKSKW</sequence>
<dbReference type="Pfam" id="PF03551">
    <property type="entry name" value="PadR"/>
    <property type="match status" value="1"/>
</dbReference>
<proteinExistence type="predicted"/>
<comment type="caution">
    <text evidence="2">The sequence shown here is derived from an EMBL/GenBank/DDBJ whole genome shotgun (WGS) entry which is preliminary data.</text>
</comment>
<evidence type="ECO:0000259" key="1">
    <source>
        <dbReference type="Pfam" id="PF03551"/>
    </source>
</evidence>
<dbReference type="InterPro" id="IPR036390">
    <property type="entry name" value="WH_DNA-bd_sf"/>
</dbReference>
<evidence type="ECO:0000313" key="3">
    <source>
        <dbReference type="Proteomes" id="UP001238088"/>
    </source>
</evidence>
<keyword evidence="2" id="KW-0238">DNA-binding</keyword>
<dbReference type="PANTHER" id="PTHR33169">
    <property type="entry name" value="PADR-FAMILY TRANSCRIPTIONAL REGULATOR"/>
    <property type="match status" value="1"/>
</dbReference>
<reference evidence="2 3" key="1">
    <citation type="submission" date="2023-07" db="EMBL/GenBank/DDBJ databases">
        <title>Genomic Encyclopedia of Type Strains, Phase IV (KMG-IV): sequencing the most valuable type-strain genomes for metagenomic binning, comparative biology and taxonomic classification.</title>
        <authorList>
            <person name="Goeker M."/>
        </authorList>
    </citation>
    <scope>NUCLEOTIDE SEQUENCE [LARGE SCALE GENOMIC DNA]</scope>
    <source>
        <strain evidence="2 3">DSM 23494</strain>
    </source>
</reference>
<accession>A0ABU0ANT3</accession>
<dbReference type="EMBL" id="JAUSUB010000031">
    <property type="protein sequence ID" value="MDQ0272953.1"/>
    <property type="molecule type" value="Genomic_DNA"/>
</dbReference>
<dbReference type="RefSeq" id="WP_307478480.1">
    <property type="nucleotide sequence ID" value="NZ_JAUSUB010000031.1"/>
</dbReference>
<dbReference type="Proteomes" id="UP001238088">
    <property type="component" value="Unassembled WGS sequence"/>
</dbReference>
<feature type="domain" description="Transcription regulator PadR N-terminal" evidence="1">
    <location>
        <begin position="12"/>
        <end position="83"/>
    </location>
</feature>
<dbReference type="InterPro" id="IPR052509">
    <property type="entry name" value="Metal_resp_DNA-bind_regulator"/>
</dbReference>
<protein>
    <submittedName>
        <fullName evidence="2">DNA-binding PadR family transcriptional regulator</fullName>
    </submittedName>
</protein>
<name>A0ABU0ANT3_9BACI</name>
<dbReference type="Gene3D" id="1.10.10.10">
    <property type="entry name" value="Winged helix-like DNA-binding domain superfamily/Winged helix DNA-binding domain"/>
    <property type="match status" value="1"/>
</dbReference>
<organism evidence="2 3">
    <name type="scientific">Cytobacillus purgationiresistens</name>
    <dbReference type="NCBI Taxonomy" id="863449"/>
    <lineage>
        <taxon>Bacteria</taxon>
        <taxon>Bacillati</taxon>
        <taxon>Bacillota</taxon>
        <taxon>Bacilli</taxon>
        <taxon>Bacillales</taxon>
        <taxon>Bacillaceae</taxon>
        <taxon>Cytobacillus</taxon>
    </lineage>
</organism>
<dbReference type="InterPro" id="IPR036388">
    <property type="entry name" value="WH-like_DNA-bd_sf"/>
</dbReference>
<dbReference type="GO" id="GO:0003677">
    <property type="term" value="F:DNA binding"/>
    <property type="evidence" value="ECO:0007669"/>
    <property type="project" value="UniProtKB-KW"/>
</dbReference>
<dbReference type="PANTHER" id="PTHR33169:SF25">
    <property type="entry name" value="DNA-BINDING PROTEIN YIZB-RELATED"/>
    <property type="match status" value="1"/>
</dbReference>
<evidence type="ECO:0000313" key="2">
    <source>
        <dbReference type="EMBL" id="MDQ0272953.1"/>
    </source>
</evidence>
<keyword evidence="3" id="KW-1185">Reference proteome</keyword>
<dbReference type="InterPro" id="IPR005149">
    <property type="entry name" value="Tscrpt_reg_PadR_N"/>
</dbReference>
<gene>
    <name evidence="2" type="ORF">J2S17_004847</name>
</gene>
<dbReference type="SUPFAM" id="SSF46785">
    <property type="entry name" value="Winged helix' DNA-binding domain"/>
    <property type="match status" value="1"/>
</dbReference>